<reference evidence="1 2" key="1">
    <citation type="submission" date="2021-03" db="EMBL/GenBank/DDBJ databases">
        <title>Antimicrobial resistance genes in bacteria isolated from Japanese honey, and their potential for conferring macrolide and lincosamide resistance in the American foulbrood pathogen Paenibacillus larvae.</title>
        <authorList>
            <person name="Okamoto M."/>
            <person name="Kumagai M."/>
            <person name="Kanamori H."/>
            <person name="Takamatsu D."/>
        </authorList>
    </citation>
    <scope>NUCLEOTIDE SEQUENCE [LARGE SCALE GENOMIC DNA]</scope>
    <source>
        <strain evidence="1 2">J8TS2</strain>
    </source>
</reference>
<protein>
    <submittedName>
        <fullName evidence="1">Uncharacterized protein</fullName>
    </submittedName>
</protein>
<keyword evidence="2" id="KW-1185">Reference proteome</keyword>
<evidence type="ECO:0000313" key="2">
    <source>
        <dbReference type="Proteomes" id="UP000679950"/>
    </source>
</evidence>
<evidence type="ECO:0000313" key="1">
    <source>
        <dbReference type="EMBL" id="GIN55890.1"/>
    </source>
</evidence>
<dbReference type="EMBL" id="BORB01000001">
    <property type="protein sequence ID" value="GIN55890.1"/>
    <property type="molecule type" value="Genomic_DNA"/>
</dbReference>
<organism evidence="1 2">
    <name type="scientific">Lederbergia ruris</name>
    <dbReference type="NCBI Taxonomy" id="217495"/>
    <lineage>
        <taxon>Bacteria</taxon>
        <taxon>Bacillati</taxon>
        <taxon>Bacillota</taxon>
        <taxon>Bacilli</taxon>
        <taxon>Bacillales</taxon>
        <taxon>Bacillaceae</taxon>
        <taxon>Lederbergia</taxon>
    </lineage>
</organism>
<gene>
    <name evidence="1" type="ORF">J8TS2_02090</name>
</gene>
<dbReference type="RefSeq" id="WP_191967529.1">
    <property type="nucleotide sequence ID" value="NZ_BORB01000001.1"/>
</dbReference>
<name>A0ABQ4KD45_9BACI</name>
<comment type="caution">
    <text evidence="1">The sequence shown here is derived from an EMBL/GenBank/DDBJ whole genome shotgun (WGS) entry which is preliminary data.</text>
</comment>
<sequence>MRANEKNQTLMYSSSQLIQMDWQDNCEKNNMDLLNKTIHESGLALSEIKAWKKGLHRS</sequence>
<proteinExistence type="predicted"/>
<accession>A0ABQ4KD45</accession>
<dbReference type="Proteomes" id="UP000679950">
    <property type="component" value="Unassembled WGS sequence"/>
</dbReference>